<accession>H1PS85</accession>
<keyword evidence="2" id="KW-1185">Reference proteome</keyword>
<organism evidence="1 2">
    <name type="scientific">Fusobacterium ulcerans 12-1B</name>
    <dbReference type="NCBI Taxonomy" id="457404"/>
    <lineage>
        <taxon>Bacteria</taxon>
        <taxon>Fusobacteriati</taxon>
        <taxon>Fusobacteriota</taxon>
        <taxon>Fusobacteriia</taxon>
        <taxon>Fusobacteriales</taxon>
        <taxon>Fusobacteriaceae</taxon>
        <taxon>Fusobacterium</taxon>
    </lineage>
</organism>
<dbReference type="RefSeq" id="WP_008696780.1">
    <property type="nucleotide sequence ID" value="NZ_KE161007.1"/>
</dbReference>
<sequence length="89" mass="10261">MTEELKDLIEAKFNIVYLADEGEGKDKNFIYEQSTPAKTWLIKHSLNKYPSLILFDNEGNFMLSEIKYINTEEIIINFNSEVAGKAILN</sequence>
<proteinExistence type="predicted"/>
<dbReference type="PATRIC" id="fig|457404.5.peg.1262"/>
<gene>
    <name evidence="1" type="ORF">HMPREF0402_01278</name>
</gene>
<reference evidence="1 2" key="1">
    <citation type="submission" date="2012-07" db="EMBL/GenBank/DDBJ databases">
        <title>The Genome Sequence of Fusobacterium ulcerans 12_1B.</title>
        <authorList>
            <consortium name="The Broad Institute Genome Sequencing Platform"/>
            <person name="Earl A."/>
            <person name="Ward D."/>
            <person name="Feldgarden M."/>
            <person name="Gevers D."/>
            <person name="Strauss J."/>
            <person name="Ambrose C.E."/>
            <person name="Allen-Vercoe E."/>
            <person name="Walker B."/>
            <person name="Young S.K."/>
            <person name="Zeng Q."/>
            <person name="Gargeya S."/>
            <person name="Fitzgerald M."/>
            <person name="Haas B."/>
            <person name="Abouelleil A."/>
            <person name="Alvarado L."/>
            <person name="Arachchi H.M."/>
            <person name="Berlin A.M."/>
            <person name="Chapman S.B."/>
            <person name="Goldberg J."/>
            <person name="Griggs A."/>
            <person name="Gujja S."/>
            <person name="Hansen M."/>
            <person name="Howarth C."/>
            <person name="Imamovic A."/>
            <person name="Larimer J."/>
            <person name="McCowen C."/>
            <person name="Montmayeur A."/>
            <person name="Murphy C."/>
            <person name="Neiman D."/>
            <person name="Pearson M."/>
            <person name="Priest M."/>
            <person name="Roberts A."/>
            <person name="Saif S."/>
            <person name="Shea T."/>
            <person name="Sisk P."/>
            <person name="Sykes S."/>
            <person name="Wortman J."/>
            <person name="Nusbaum C."/>
            <person name="Birren B."/>
        </authorList>
    </citation>
    <scope>NUCLEOTIDE SEQUENCE [LARGE SCALE GENOMIC DNA]</scope>
    <source>
        <strain evidence="1 2">12_1B</strain>
    </source>
</reference>
<dbReference type="AlphaFoldDB" id="H1PS85"/>
<evidence type="ECO:0008006" key="3">
    <source>
        <dbReference type="Google" id="ProtNLM"/>
    </source>
</evidence>
<dbReference type="BioCyc" id="FSP457404-HMP:GTSQ-1282-MONOMER"/>
<evidence type="ECO:0000313" key="2">
    <source>
        <dbReference type="Proteomes" id="UP000003233"/>
    </source>
</evidence>
<evidence type="ECO:0000313" key="1">
    <source>
        <dbReference type="EMBL" id="EHO82034.1"/>
    </source>
</evidence>
<protein>
    <recommendedName>
        <fullName evidence="3">Thioredoxin-like fold domain-containing protein</fullName>
    </recommendedName>
</protein>
<dbReference type="HOGENOM" id="CLU_2450355_0_0_0"/>
<dbReference type="EMBL" id="AGWJ02000009">
    <property type="protein sequence ID" value="EHO82034.1"/>
    <property type="molecule type" value="Genomic_DNA"/>
</dbReference>
<comment type="caution">
    <text evidence="1">The sequence shown here is derived from an EMBL/GenBank/DDBJ whole genome shotgun (WGS) entry which is preliminary data.</text>
</comment>
<name>H1PS85_9FUSO</name>
<dbReference type="Proteomes" id="UP000003233">
    <property type="component" value="Unassembled WGS sequence"/>
</dbReference>